<name>A0A396Z5Q0_9LEPT</name>
<dbReference type="EMBL" id="QHCT01000003">
    <property type="protein sequence ID" value="RHX90065.1"/>
    <property type="molecule type" value="Genomic_DNA"/>
</dbReference>
<evidence type="ECO:0000313" key="2">
    <source>
        <dbReference type="Proteomes" id="UP000265798"/>
    </source>
</evidence>
<sequence length="70" mass="8279">MCFNLSQNGLEKVRTLKKTISPFWNRIDGLRISCSLWEVKTRRKKFPLDQSRLRSKTKWKKGTSPIQKPS</sequence>
<organism evidence="1 2">
    <name type="scientific">Leptospira stimsonii</name>
    <dbReference type="NCBI Taxonomy" id="2202203"/>
    <lineage>
        <taxon>Bacteria</taxon>
        <taxon>Pseudomonadati</taxon>
        <taxon>Spirochaetota</taxon>
        <taxon>Spirochaetia</taxon>
        <taxon>Leptospirales</taxon>
        <taxon>Leptospiraceae</taxon>
        <taxon>Leptospira</taxon>
    </lineage>
</organism>
<gene>
    <name evidence="1" type="ORF">DLM75_14165</name>
</gene>
<comment type="caution">
    <text evidence="1">The sequence shown here is derived from an EMBL/GenBank/DDBJ whole genome shotgun (WGS) entry which is preliminary data.</text>
</comment>
<reference evidence="2" key="1">
    <citation type="submission" date="2018-05" db="EMBL/GenBank/DDBJ databases">
        <title>Leptospira yasudae sp. nov. and Leptospira stimsonii sp. nov., two pathogenic species of the genus Leptospira isolated from environmental sources.</title>
        <authorList>
            <person name="Casanovas-Massana A."/>
            <person name="Hamond C."/>
            <person name="Santos L.A."/>
            <person name="Hacker K.P."/>
            <person name="Balassiano I."/>
            <person name="Medeiros M.A."/>
            <person name="Reis M.G."/>
            <person name="Ko A.I."/>
            <person name="Wunder E.A."/>
        </authorList>
    </citation>
    <scope>NUCLEOTIDE SEQUENCE [LARGE SCALE GENOMIC DNA]</scope>
    <source>
        <strain evidence="2">Yale</strain>
    </source>
</reference>
<dbReference type="AlphaFoldDB" id="A0A396Z5Q0"/>
<proteinExistence type="predicted"/>
<evidence type="ECO:0000313" key="1">
    <source>
        <dbReference type="EMBL" id="RHX90065.1"/>
    </source>
</evidence>
<accession>A0A396Z5Q0</accession>
<protein>
    <submittedName>
        <fullName evidence="1">Uncharacterized protein</fullName>
    </submittedName>
</protein>
<dbReference type="Proteomes" id="UP000265798">
    <property type="component" value="Unassembled WGS sequence"/>
</dbReference>